<protein>
    <submittedName>
        <fullName evidence="6">Pentatricopeptide repeat-containing protein</fullName>
    </submittedName>
</protein>
<feature type="repeat" description="PPR" evidence="2">
    <location>
        <begin position="158"/>
        <end position="192"/>
    </location>
</feature>
<feature type="domain" description="PROP1-like PPR" evidence="3">
    <location>
        <begin position="52"/>
        <end position="201"/>
    </location>
</feature>
<accession>A0A9P1DM43</accession>
<evidence type="ECO:0000256" key="2">
    <source>
        <dbReference type="PROSITE-ProRule" id="PRU00708"/>
    </source>
</evidence>
<keyword evidence="7" id="KW-1185">Reference proteome</keyword>
<comment type="caution">
    <text evidence="4">The sequence shown here is derived from an EMBL/GenBank/DDBJ whole genome shotgun (WGS) entry which is preliminary data.</text>
</comment>
<gene>
    <name evidence="4" type="ORF">C1SCF055_LOCUS36352</name>
</gene>
<organism evidence="4">
    <name type="scientific">Cladocopium goreaui</name>
    <dbReference type="NCBI Taxonomy" id="2562237"/>
    <lineage>
        <taxon>Eukaryota</taxon>
        <taxon>Sar</taxon>
        <taxon>Alveolata</taxon>
        <taxon>Dinophyceae</taxon>
        <taxon>Suessiales</taxon>
        <taxon>Symbiodiniaceae</taxon>
        <taxon>Cladocopium</taxon>
    </lineage>
</organism>
<reference evidence="4" key="1">
    <citation type="submission" date="2022-10" db="EMBL/GenBank/DDBJ databases">
        <authorList>
            <person name="Chen Y."/>
            <person name="Dougan E. K."/>
            <person name="Chan C."/>
            <person name="Rhodes N."/>
            <person name="Thang M."/>
        </authorList>
    </citation>
    <scope>NUCLEOTIDE SEQUENCE</scope>
</reference>
<dbReference type="Gene3D" id="1.25.40.10">
    <property type="entry name" value="Tetratricopeptide repeat domain"/>
    <property type="match status" value="2"/>
</dbReference>
<evidence type="ECO:0000313" key="5">
    <source>
        <dbReference type="EMBL" id="CAL1164538.1"/>
    </source>
</evidence>
<dbReference type="Proteomes" id="UP001152797">
    <property type="component" value="Unassembled WGS sequence"/>
</dbReference>
<dbReference type="InterPro" id="IPR011990">
    <property type="entry name" value="TPR-like_helical_dom_sf"/>
</dbReference>
<dbReference type="OrthoDB" id="417601at2759"/>
<reference evidence="5" key="2">
    <citation type="submission" date="2024-04" db="EMBL/GenBank/DDBJ databases">
        <authorList>
            <person name="Chen Y."/>
            <person name="Shah S."/>
            <person name="Dougan E. K."/>
            <person name="Thang M."/>
            <person name="Chan C."/>
        </authorList>
    </citation>
    <scope>NUCLEOTIDE SEQUENCE [LARGE SCALE GENOMIC DNA]</scope>
</reference>
<dbReference type="AlphaFoldDB" id="A0A9P1DM43"/>
<dbReference type="Pfam" id="PF01535">
    <property type="entry name" value="PPR"/>
    <property type="match status" value="1"/>
</dbReference>
<dbReference type="Pfam" id="PF17177">
    <property type="entry name" value="PPR_long"/>
    <property type="match status" value="1"/>
</dbReference>
<evidence type="ECO:0000256" key="1">
    <source>
        <dbReference type="ARBA" id="ARBA00022737"/>
    </source>
</evidence>
<dbReference type="NCBIfam" id="TIGR00756">
    <property type="entry name" value="PPR"/>
    <property type="match status" value="1"/>
</dbReference>
<keyword evidence="1" id="KW-0677">Repeat</keyword>
<feature type="repeat" description="PPR" evidence="2">
    <location>
        <begin position="9"/>
        <end position="43"/>
    </location>
</feature>
<dbReference type="InterPro" id="IPR033443">
    <property type="entry name" value="PROP1-like_PPR_dom"/>
</dbReference>
<dbReference type="PROSITE" id="PS51375">
    <property type="entry name" value="PPR"/>
    <property type="match status" value="4"/>
</dbReference>
<evidence type="ECO:0000313" key="6">
    <source>
        <dbReference type="EMBL" id="CAL4798475.1"/>
    </source>
</evidence>
<dbReference type="EMBL" id="CAMXCT010005029">
    <property type="protein sequence ID" value="CAI4011163.1"/>
    <property type="molecule type" value="Genomic_DNA"/>
</dbReference>
<feature type="repeat" description="PPR" evidence="2">
    <location>
        <begin position="79"/>
        <end position="113"/>
    </location>
</feature>
<evidence type="ECO:0000313" key="7">
    <source>
        <dbReference type="Proteomes" id="UP001152797"/>
    </source>
</evidence>
<dbReference type="PANTHER" id="PTHR47447">
    <property type="entry name" value="OS03G0856100 PROTEIN"/>
    <property type="match status" value="1"/>
</dbReference>
<evidence type="ECO:0000313" key="4">
    <source>
        <dbReference type="EMBL" id="CAI4011163.1"/>
    </source>
</evidence>
<feature type="repeat" description="PPR" evidence="2">
    <location>
        <begin position="123"/>
        <end position="157"/>
    </location>
</feature>
<feature type="non-terminal residue" evidence="4">
    <location>
        <position position="217"/>
    </location>
</feature>
<sequence>MQLNGVQPNVITLNSMLDACAKRGRLGPAEWWFHFMEDSNLEPNQVSFCALLNACAKAQNPKRAQVWFDKMLGYRIAADIVAYNAFIAACAGQANVAKAEELLTEARAEGIFKSIEGCQLEPTQVTYNAVISSKSQAGDVAAAVSWLDRMVQKTFVPDVVTFTPLLTELTRIRDLQRLQSVFRRMRNAGVALDTIGIDLHLSPSITKKKRDQLTLPP</sequence>
<name>A0A9P1DM43_9DINO</name>
<dbReference type="PANTHER" id="PTHR47447:SF21">
    <property type="entry name" value="PENTACOTRIPEPTIDE-REPEAT REGION OF PRORP DOMAIN-CONTAINING PROTEIN"/>
    <property type="match status" value="1"/>
</dbReference>
<proteinExistence type="predicted"/>
<dbReference type="EMBL" id="CAMXCT020005029">
    <property type="protein sequence ID" value="CAL1164538.1"/>
    <property type="molecule type" value="Genomic_DNA"/>
</dbReference>
<dbReference type="InterPro" id="IPR002885">
    <property type="entry name" value="PPR_rpt"/>
</dbReference>
<dbReference type="EMBL" id="CAMXCT030005029">
    <property type="protein sequence ID" value="CAL4798475.1"/>
    <property type="molecule type" value="Genomic_DNA"/>
</dbReference>
<evidence type="ECO:0000259" key="3">
    <source>
        <dbReference type="Pfam" id="PF17177"/>
    </source>
</evidence>